<accession>A0ABN9TW29</accession>
<evidence type="ECO:0000313" key="6">
    <source>
        <dbReference type="EMBL" id="CAK0850484.1"/>
    </source>
</evidence>
<dbReference type="Gene3D" id="3.10.110.10">
    <property type="entry name" value="Ubiquitin Conjugating Enzyme"/>
    <property type="match status" value="1"/>
</dbReference>
<dbReference type="SUPFAM" id="SSF54495">
    <property type="entry name" value="UBC-like"/>
    <property type="match status" value="1"/>
</dbReference>
<dbReference type="EMBL" id="CAUYUJ010015156">
    <property type="protein sequence ID" value="CAK0850484.1"/>
    <property type="molecule type" value="Genomic_DNA"/>
</dbReference>
<name>A0ABN9TW29_9DINO</name>
<dbReference type="Proteomes" id="UP001189429">
    <property type="component" value="Unassembled WGS sequence"/>
</dbReference>
<comment type="caution">
    <text evidence="6">The sequence shown here is derived from an EMBL/GenBank/DDBJ whole genome shotgun (WGS) entry which is preliminary data.</text>
</comment>
<gene>
    <name evidence="6" type="ORF">PCOR1329_LOCUS42893</name>
</gene>
<dbReference type="InterPro" id="IPR000608">
    <property type="entry name" value="UBC"/>
</dbReference>
<dbReference type="PROSITE" id="PS00183">
    <property type="entry name" value="UBC_1"/>
    <property type="match status" value="1"/>
</dbReference>
<dbReference type="SMART" id="SM00212">
    <property type="entry name" value="UBCc"/>
    <property type="match status" value="1"/>
</dbReference>
<keyword evidence="2 4" id="KW-0833">Ubl conjugation pathway</keyword>
<feature type="active site" description="Glycyl thioester intermediate" evidence="3">
    <location>
        <position position="139"/>
    </location>
</feature>
<organism evidence="6 7">
    <name type="scientific">Prorocentrum cordatum</name>
    <dbReference type="NCBI Taxonomy" id="2364126"/>
    <lineage>
        <taxon>Eukaryota</taxon>
        <taxon>Sar</taxon>
        <taxon>Alveolata</taxon>
        <taxon>Dinophyceae</taxon>
        <taxon>Prorocentrales</taxon>
        <taxon>Prorocentraceae</taxon>
        <taxon>Prorocentrum</taxon>
    </lineage>
</organism>
<comment type="similarity">
    <text evidence="4">Belongs to the ubiquitin-conjugating enzyme family.</text>
</comment>
<dbReference type="PANTHER" id="PTHR24068">
    <property type="entry name" value="UBIQUITIN-CONJUGATING ENZYME E2"/>
    <property type="match status" value="1"/>
</dbReference>
<evidence type="ECO:0000259" key="5">
    <source>
        <dbReference type="PROSITE" id="PS50127"/>
    </source>
</evidence>
<protein>
    <recommendedName>
        <fullName evidence="5">UBC core domain-containing protein</fullName>
    </recommendedName>
</protein>
<feature type="non-terminal residue" evidence="6">
    <location>
        <position position="165"/>
    </location>
</feature>
<keyword evidence="4" id="KW-0547">Nucleotide-binding</keyword>
<dbReference type="InterPro" id="IPR016135">
    <property type="entry name" value="UBQ-conjugating_enzyme/RWD"/>
</dbReference>
<reference evidence="6" key="1">
    <citation type="submission" date="2023-10" db="EMBL/GenBank/DDBJ databases">
        <authorList>
            <person name="Chen Y."/>
            <person name="Shah S."/>
            <person name="Dougan E. K."/>
            <person name="Thang M."/>
            <person name="Chan C."/>
        </authorList>
    </citation>
    <scope>NUCLEOTIDE SEQUENCE [LARGE SCALE GENOMIC DNA]</scope>
</reference>
<evidence type="ECO:0000313" key="7">
    <source>
        <dbReference type="Proteomes" id="UP001189429"/>
    </source>
</evidence>
<dbReference type="InterPro" id="IPR023313">
    <property type="entry name" value="UBQ-conjugating_AS"/>
</dbReference>
<proteinExistence type="inferred from homology"/>
<keyword evidence="4" id="KW-0067">ATP-binding</keyword>
<feature type="domain" description="UBC core" evidence="5">
    <location>
        <begin position="51"/>
        <end position="165"/>
    </location>
</feature>
<keyword evidence="7" id="KW-1185">Reference proteome</keyword>
<evidence type="ECO:0000256" key="2">
    <source>
        <dbReference type="ARBA" id="ARBA00022786"/>
    </source>
</evidence>
<evidence type="ECO:0000256" key="1">
    <source>
        <dbReference type="ARBA" id="ARBA00022679"/>
    </source>
</evidence>
<dbReference type="CDD" id="cd00195">
    <property type="entry name" value="UBCc_UEV"/>
    <property type="match status" value="1"/>
</dbReference>
<evidence type="ECO:0000256" key="3">
    <source>
        <dbReference type="PROSITE-ProRule" id="PRU10133"/>
    </source>
</evidence>
<dbReference type="PROSITE" id="PS50127">
    <property type="entry name" value="UBC_2"/>
    <property type="match status" value="1"/>
</dbReference>
<keyword evidence="1" id="KW-0808">Transferase</keyword>
<dbReference type="Pfam" id="PF00179">
    <property type="entry name" value="UQ_con"/>
    <property type="match status" value="1"/>
</dbReference>
<evidence type="ECO:0000256" key="4">
    <source>
        <dbReference type="RuleBase" id="RU362109"/>
    </source>
</evidence>
<sequence length="165" mass="18242">MQRRHNVDGTLAKLQTIVRVAQRQSLLDALPQNQGMAALLARMQAREAAAQGRERAQRESERLRKGLPRPPVLALEELEAGRRFRAELVGPEGSPFESCRFNVAVDIGDEYPFKPPGVRFLSPRRVFHPNIDPSSGGICLDILNDATLWSPAIGLEKLLVGIVSL</sequence>